<comment type="subcellular location">
    <subcellularLocation>
        <location evidence="1">Cell membrane</location>
        <topology evidence="1">Multi-pass membrane protein</topology>
    </subcellularLocation>
</comment>
<feature type="transmembrane region" description="Helical" evidence="8">
    <location>
        <begin position="122"/>
        <end position="139"/>
    </location>
</feature>
<evidence type="ECO:0000259" key="9">
    <source>
        <dbReference type="Pfam" id="PF13515"/>
    </source>
</evidence>
<gene>
    <name evidence="10" type="ORF">GCM10010979_13990</name>
</gene>
<organism evidence="10 11">
    <name type="scientific">Conyzicola nivalis</name>
    <dbReference type="NCBI Taxonomy" id="1477021"/>
    <lineage>
        <taxon>Bacteria</taxon>
        <taxon>Bacillati</taxon>
        <taxon>Actinomycetota</taxon>
        <taxon>Actinomycetes</taxon>
        <taxon>Micrococcales</taxon>
        <taxon>Microbacteriaceae</taxon>
        <taxon>Conyzicola</taxon>
    </lineage>
</organism>
<keyword evidence="5 8" id="KW-0472">Membrane</keyword>
<dbReference type="RefSeq" id="WP_188509930.1">
    <property type="nucleotide sequence ID" value="NZ_BMGB01000001.1"/>
</dbReference>
<proteinExistence type="inferred from homology"/>
<dbReference type="AlphaFoldDB" id="A0A916SJI0"/>
<feature type="transmembrane region" description="Helical" evidence="8">
    <location>
        <begin position="100"/>
        <end position="117"/>
    </location>
</feature>
<reference evidence="10" key="2">
    <citation type="submission" date="2020-09" db="EMBL/GenBank/DDBJ databases">
        <authorList>
            <person name="Sun Q."/>
            <person name="Zhou Y."/>
        </authorList>
    </citation>
    <scope>NUCLEOTIDE SEQUENCE</scope>
    <source>
        <strain evidence="10">CGMCC 1.12813</strain>
    </source>
</reference>
<comment type="caution">
    <text evidence="10">The sequence shown here is derived from an EMBL/GenBank/DDBJ whole genome shotgun (WGS) entry which is preliminary data.</text>
</comment>
<feature type="transmembrane region" description="Helical" evidence="8">
    <location>
        <begin position="77"/>
        <end position="94"/>
    </location>
</feature>
<evidence type="ECO:0000256" key="3">
    <source>
        <dbReference type="ARBA" id="ARBA00022692"/>
    </source>
</evidence>
<accession>A0A916SJI0</accession>
<dbReference type="PANTHER" id="PTHR30509:SF9">
    <property type="entry name" value="MULTIDRUG RESISTANCE PROTEIN MDTO"/>
    <property type="match status" value="1"/>
</dbReference>
<feature type="region of interest" description="Disordered" evidence="7">
    <location>
        <begin position="362"/>
        <end position="381"/>
    </location>
</feature>
<evidence type="ECO:0000256" key="5">
    <source>
        <dbReference type="ARBA" id="ARBA00023136"/>
    </source>
</evidence>
<feature type="transmembrane region" description="Helical" evidence="8">
    <location>
        <begin position="145"/>
        <end position="165"/>
    </location>
</feature>
<dbReference type="Pfam" id="PF13515">
    <property type="entry name" value="FUSC_2"/>
    <property type="match status" value="1"/>
</dbReference>
<dbReference type="Proteomes" id="UP000606922">
    <property type="component" value="Unassembled WGS sequence"/>
</dbReference>
<comment type="similarity">
    <text evidence="6">Belongs to the YccS/YhfK family.</text>
</comment>
<evidence type="ECO:0000256" key="1">
    <source>
        <dbReference type="ARBA" id="ARBA00004651"/>
    </source>
</evidence>
<sequence>MRISGSTLRARLTVRAWITHSRLLLAAKTALAVGIAWFVAPFVPGVADDYPYYAPLGALISMTPTLMGSVRVGLQTLVGLAVGIVLAGAVILFAEPNFLTIALVVGIGVLVSGFRWLSQSGGYAPVAALFVLIVGGGDAESYSVGYIVQMGVGIAVGLIVNLSIFPPLRITAAVSGLSDFRTLLATHLDEMADALVDSWPPQNEDWADRSDTLRETADAVREALRDAEETGKGNPRARLHKRDLGSDYSDLYDLESITFHVRDMTDVLAAAIWQRSFSAELPAQLRGPLGDALRAIAAVLESRNAGDDVSDAVTAADDALEAALARLDDQHDSAPSSLSTAASVAVSARRILAIMRERPNGAAAGGVEQTTNGAATARSGDPVSSARVIAAARAPTRVRALGPRRRCRAWPS</sequence>
<protein>
    <recommendedName>
        <fullName evidence="9">Integral membrane bound transporter domain-containing protein</fullName>
    </recommendedName>
</protein>
<evidence type="ECO:0000313" key="10">
    <source>
        <dbReference type="EMBL" id="GGB00689.1"/>
    </source>
</evidence>
<keyword evidence="11" id="KW-1185">Reference proteome</keyword>
<dbReference type="InterPro" id="IPR049453">
    <property type="entry name" value="Memb_transporter_dom"/>
</dbReference>
<name>A0A916SJI0_9MICO</name>
<keyword evidence="2" id="KW-1003">Cell membrane</keyword>
<evidence type="ECO:0000313" key="11">
    <source>
        <dbReference type="Proteomes" id="UP000606922"/>
    </source>
</evidence>
<keyword evidence="4 8" id="KW-1133">Transmembrane helix</keyword>
<reference evidence="10" key="1">
    <citation type="journal article" date="2014" name="Int. J. Syst. Evol. Microbiol.">
        <title>Complete genome sequence of Corynebacterium casei LMG S-19264T (=DSM 44701T), isolated from a smear-ripened cheese.</title>
        <authorList>
            <consortium name="US DOE Joint Genome Institute (JGI-PGF)"/>
            <person name="Walter F."/>
            <person name="Albersmeier A."/>
            <person name="Kalinowski J."/>
            <person name="Ruckert C."/>
        </authorList>
    </citation>
    <scope>NUCLEOTIDE SEQUENCE</scope>
    <source>
        <strain evidence="10">CGMCC 1.12813</strain>
    </source>
</reference>
<evidence type="ECO:0000256" key="4">
    <source>
        <dbReference type="ARBA" id="ARBA00022989"/>
    </source>
</evidence>
<dbReference type="EMBL" id="BMGB01000001">
    <property type="protein sequence ID" value="GGB00689.1"/>
    <property type="molecule type" value="Genomic_DNA"/>
</dbReference>
<feature type="transmembrane region" description="Helical" evidence="8">
    <location>
        <begin position="21"/>
        <end position="40"/>
    </location>
</feature>
<keyword evidence="3 8" id="KW-0812">Transmembrane</keyword>
<evidence type="ECO:0000256" key="2">
    <source>
        <dbReference type="ARBA" id="ARBA00022475"/>
    </source>
</evidence>
<evidence type="ECO:0000256" key="8">
    <source>
        <dbReference type="SAM" id="Phobius"/>
    </source>
</evidence>
<feature type="domain" description="Integral membrane bound transporter" evidence="9">
    <location>
        <begin position="35"/>
        <end position="160"/>
    </location>
</feature>
<dbReference type="GO" id="GO:0005886">
    <property type="term" value="C:plasma membrane"/>
    <property type="evidence" value="ECO:0007669"/>
    <property type="project" value="UniProtKB-SubCell"/>
</dbReference>
<evidence type="ECO:0000256" key="6">
    <source>
        <dbReference type="ARBA" id="ARBA00043993"/>
    </source>
</evidence>
<evidence type="ECO:0000256" key="7">
    <source>
        <dbReference type="SAM" id="MobiDB-lite"/>
    </source>
</evidence>
<dbReference type="PANTHER" id="PTHR30509">
    <property type="entry name" value="P-HYDROXYBENZOIC ACID EFFLUX PUMP SUBUNIT-RELATED"/>
    <property type="match status" value="1"/>
</dbReference>